<protein>
    <submittedName>
        <fullName evidence="1">Uncharacterized protein</fullName>
    </submittedName>
</protein>
<accession>A0ACB9AJF7</accession>
<keyword evidence="2" id="KW-1185">Reference proteome</keyword>
<reference evidence="1 2" key="2">
    <citation type="journal article" date="2022" name="Mol. Ecol. Resour.">
        <title>The genomes of chicory, endive, great burdock and yacon provide insights into Asteraceae paleo-polyploidization history and plant inulin production.</title>
        <authorList>
            <person name="Fan W."/>
            <person name="Wang S."/>
            <person name="Wang H."/>
            <person name="Wang A."/>
            <person name="Jiang F."/>
            <person name="Liu H."/>
            <person name="Zhao H."/>
            <person name="Xu D."/>
            <person name="Zhang Y."/>
        </authorList>
    </citation>
    <scope>NUCLEOTIDE SEQUENCE [LARGE SCALE GENOMIC DNA]</scope>
    <source>
        <strain evidence="2">cv. Punajuju</strain>
        <tissue evidence="1">Leaves</tissue>
    </source>
</reference>
<sequence>MLMRRLIPVTLVSPWVVLRCSKKESSVDLYITSNKFLELNYSPMAISPTFLPVLSILMMLATCTLHANGCYTSIISFGDSLADTGNLKQLSTRSNSQPPHFMFPPYGETFFHKATGRCSNGRLIIDFIAESLGMPLIPPYEGVKSNGVLEKGQGVNFAVAGATALDSSFHEAQGVVNPYTNASLGVQLEWFKDSLPSMCGNPTDCKHLIQNSLILMGEIGGNDYNHAVIAGKPISELKSYVPLVINTIASAINELIELGAETLVVPGNLPIGCSAAYLTIYYGSDKVRPDNTTGCIAELNKFAEYHNELLQMALNQIREVHPNVNIVYADYYNAAMQFFRSPEKYGFTNGALKACCGGGGPYNYDPEVACAHPLATTCVDPETYANWDGLHLTEAAYKVIYRSLFQGTYTTPQFNSLCPVSVVQASDASSKPFVSL</sequence>
<evidence type="ECO:0000313" key="1">
    <source>
        <dbReference type="EMBL" id="KAI3710179.1"/>
    </source>
</evidence>
<dbReference type="EMBL" id="CM042015">
    <property type="protein sequence ID" value="KAI3710179.1"/>
    <property type="molecule type" value="Genomic_DNA"/>
</dbReference>
<organism evidence="1 2">
    <name type="scientific">Cichorium intybus</name>
    <name type="common">Chicory</name>
    <dbReference type="NCBI Taxonomy" id="13427"/>
    <lineage>
        <taxon>Eukaryota</taxon>
        <taxon>Viridiplantae</taxon>
        <taxon>Streptophyta</taxon>
        <taxon>Embryophyta</taxon>
        <taxon>Tracheophyta</taxon>
        <taxon>Spermatophyta</taxon>
        <taxon>Magnoliopsida</taxon>
        <taxon>eudicotyledons</taxon>
        <taxon>Gunneridae</taxon>
        <taxon>Pentapetalae</taxon>
        <taxon>asterids</taxon>
        <taxon>campanulids</taxon>
        <taxon>Asterales</taxon>
        <taxon>Asteraceae</taxon>
        <taxon>Cichorioideae</taxon>
        <taxon>Cichorieae</taxon>
        <taxon>Cichoriinae</taxon>
        <taxon>Cichorium</taxon>
    </lineage>
</organism>
<gene>
    <name evidence="1" type="ORF">L2E82_39953</name>
</gene>
<comment type="caution">
    <text evidence="1">The sequence shown here is derived from an EMBL/GenBank/DDBJ whole genome shotgun (WGS) entry which is preliminary data.</text>
</comment>
<name>A0ACB9AJF7_CICIN</name>
<proteinExistence type="predicted"/>
<evidence type="ECO:0000313" key="2">
    <source>
        <dbReference type="Proteomes" id="UP001055811"/>
    </source>
</evidence>
<reference evidence="2" key="1">
    <citation type="journal article" date="2022" name="Mol. Ecol. Resour.">
        <title>The genomes of chicory, endive, great burdock and yacon provide insights into Asteraceae palaeo-polyploidization history and plant inulin production.</title>
        <authorList>
            <person name="Fan W."/>
            <person name="Wang S."/>
            <person name="Wang H."/>
            <person name="Wang A."/>
            <person name="Jiang F."/>
            <person name="Liu H."/>
            <person name="Zhao H."/>
            <person name="Xu D."/>
            <person name="Zhang Y."/>
        </authorList>
    </citation>
    <scope>NUCLEOTIDE SEQUENCE [LARGE SCALE GENOMIC DNA]</scope>
    <source>
        <strain evidence="2">cv. Punajuju</strain>
    </source>
</reference>
<dbReference type="Proteomes" id="UP001055811">
    <property type="component" value="Linkage Group LG07"/>
</dbReference>